<dbReference type="EMBL" id="ACYH01000066">
    <property type="protein sequence ID" value="EEV19299.1"/>
    <property type="molecule type" value="Genomic_DNA"/>
</dbReference>
<dbReference type="Proteomes" id="UP000004509">
    <property type="component" value="Unassembled WGS sequence"/>
</dbReference>
<sequence length="41" mass="4460">MFIVELQVCKANLLLHRTTAILGGSVPLPYAFTIGTQSSIR</sequence>
<organism evidence="1 2">
    <name type="scientific">Treponema vincentii ATCC 35580</name>
    <dbReference type="NCBI Taxonomy" id="596324"/>
    <lineage>
        <taxon>Bacteria</taxon>
        <taxon>Pseudomonadati</taxon>
        <taxon>Spirochaetota</taxon>
        <taxon>Spirochaetia</taxon>
        <taxon>Spirochaetales</taxon>
        <taxon>Treponemataceae</taxon>
        <taxon>Treponema</taxon>
    </lineage>
</organism>
<dbReference type="AlphaFoldDB" id="C8PTF4"/>
<dbReference type="STRING" id="596324.TREVI0001_0372"/>
<name>C8PTF4_9SPIR</name>
<reference evidence="1 2" key="1">
    <citation type="submission" date="2009-07" db="EMBL/GenBank/DDBJ databases">
        <authorList>
            <person name="Madupu R."/>
            <person name="Sebastian Y."/>
            <person name="Durkin A.S."/>
            <person name="Torralba M."/>
            <person name="Methe B."/>
            <person name="Sutton G.G."/>
            <person name="Strausberg R.L."/>
            <person name="Nelson K.E."/>
        </authorList>
    </citation>
    <scope>NUCLEOTIDE SEQUENCE [LARGE SCALE GENOMIC DNA]</scope>
    <source>
        <strain evidence="1 2">ATCC 35580</strain>
    </source>
</reference>
<evidence type="ECO:0000313" key="1">
    <source>
        <dbReference type="EMBL" id="EEV19299.1"/>
    </source>
</evidence>
<protein>
    <submittedName>
        <fullName evidence="1">Uncharacterized protein</fullName>
    </submittedName>
</protein>
<evidence type="ECO:0000313" key="2">
    <source>
        <dbReference type="Proteomes" id="UP000004509"/>
    </source>
</evidence>
<proteinExistence type="predicted"/>
<accession>C8PTF4</accession>
<gene>
    <name evidence="1" type="ORF">TREVI0001_0372</name>
</gene>
<comment type="caution">
    <text evidence="1">The sequence shown here is derived from an EMBL/GenBank/DDBJ whole genome shotgun (WGS) entry which is preliminary data.</text>
</comment>